<comment type="similarity">
    <text evidence="1 8">Belongs to the SOS response-associated peptidase family.</text>
</comment>
<dbReference type="AlphaFoldDB" id="A0A2C8F9X3"/>
<evidence type="ECO:0000256" key="5">
    <source>
        <dbReference type="ARBA" id="ARBA00023124"/>
    </source>
</evidence>
<evidence type="ECO:0000313" key="9">
    <source>
        <dbReference type="EMBL" id="SOB59445.1"/>
    </source>
</evidence>
<evidence type="ECO:0000256" key="6">
    <source>
        <dbReference type="ARBA" id="ARBA00023125"/>
    </source>
</evidence>
<organism evidence="9 10">
    <name type="scientific">Pseudodesulfovibrio profundus</name>
    <dbReference type="NCBI Taxonomy" id="57320"/>
    <lineage>
        <taxon>Bacteria</taxon>
        <taxon>Pseudomonadati</taxon>
        <taxon>Thermodesulfobacteriota</taxon>
        <taxon>Desulfovibrionia</taxon>
        <taxon>Desulfovibrionales</taxon>
        <taxon>Desulfovibrionaceae</taxon>
    </lineage>
</organism>
<keyword evidence="5" id="KW-0190">Covalent protein-DNA linkage</keyword>
<dbReference type="GO" id="GO:0006508">
    <property type="term" value="P:proteolysis"/>
    <property type="evidence" value="ECO:0007669"/>
    <property type="project" value="UniProtKB-KW"/>
</dbReference>
<dbReference type="InterPro" id="IPR003738">
    <property type="entry name" value="SRAP"/>
</dbReference>
<gene>
    <name evidence="9" type="ORF">DPRO_2536</name>
</gene>
<dbReference type="EC" id="3.4.-.-" evidence="8"/>
<reference evidence="10" key="1">
    <citation type="submission" date="2017-09" db="EMBL/GenBank/DDBJ databases">
        <authorList>
            <person name="Regsiter A."/>
            <person name="William W."/>
        </authorList>
    </citation>
    <scope>NUCLEOTIDE SEQUENCE [LARGE SCALE GENOMIC DNA]</scope>
    <source>
        <strain evidence="10">500-1</strain>
    </source>
</reference>
<proteinExistence type="inferred from homology"/>
<name>A0A2C8F9X3_9BACT</name>
<dbReference type="GO" id="GO:0003697">
    <property type="term" value="F:single-stranded DNA binding"/>
    <property type="evidence" value="ECO:0007669"/>
    <property type="project" value="InterPro"/>
</dbReference>
<sequence length="250" mass="27618">MGGGPQDGLVKCSAPMYHLAMCGRFALGIPRKRLEEVLGCPAPESYVPRYNISPSQGILVVEEQDGVVSTGYRSWGLIPYWAKAREAIPGLINARSETVFEKPAFRDAMHRTRCLVPAQAFYEWEKTGNRKQPYALGMESGEVFAMAGIGSRWIDPVSGEVVDSVAILTCQPNEKVAAIHDRMPVIVDAIDWNHWLNNENSTQAQLGSLLVPYPADRMRVWPVSTAVNSVTNDTQDLLRPESRATQGSLF</sequence>
<evidence type="ECO:0000256" key="2">
    <source>
        <dbReference type="ARBA" id="ARBA00022670"/>
    </source>
</evidence>
<evidence type="ECO:0000256" key="3">
    <source>
        <dbReference type="ARBA" id="ARBA00022763"/>
    </source>
</evidence>
<dbReference type="Proteomes" id="UP000219215">
    <property type="component" value="Chromosome DPRO"/>
</dbReference>
<dbReference type="GO" id="GO:0008233">
    <property type="term" value="F:peptidase activity"/>
    <property type="evidence" value="ECO:0007669"/>
    <property type="project" value="UniProtKB-KW"/>
</dbReference>
<dbReference type="GO" id="GO:0106300">
    <property type="term" value="P:protein-DNA covalent cross-linking repair"/>
    <property type="evidence" value="ECO:0007669"/>
    <property type="project" value="InterPro"/>
</dbReference>
<keyword evidence="3" id="KW-0227">DNA damage</keyword>
<dbReference type="GO" id="GO:0016829">
    <property type="term" value="F:lyase activity"/>
    <property type="evidence" value="ECO:0007669"/>
    <property type="project" value="UniProtKB-KW"/>
</dbReference>
<evidence type="ECO:0000256" key="4">
    <source>
        <dbReference type="ARBA" id="ARBA00022801"/>
    </source>
</evidence>
<evidence type="ECO:0000256" key="8">
    <source>
        <dbReference type="RuleBase" id="RU364100"/>
    </source>
</evidence>
<keyword evidence="10" id="KW-1185">Reference proteome</keyword>
<keyword evidence="6" id="KW-0238">DNA-binding</keyword>
<dbReference type="InterPro" id="IPR036590">
    <property type="entry name" value="SRAP-like"/>
</dbReference>
<dbReference type="SUPFAM" id="SSF143081">
    <property type="entry name" value="BB1717-like"/>
    <property type="match status" value="1"/>
</dbReference>
<dbReference type="EMBL" id="LT907975">
    <property type="protein sequence ID" value="SOB59445.1"/>
    <property type="molecule type" value="Genomic_DNA"/>
</dbReference>
<keyword evidence="2 8" id="KW-0645">Protease</keyword>
<evidence type="ECO:0000313" key="10">
    <source>
        <dbReference type="Proteomes" id="UP000219215"/>
    </source>
</evidence>
<dbReference type="Pfam" id="PF02586">
    <property type="entry name" value="SRAP"/>
    <property type="match status" value="1"/>
</dbReference>
<accession>A0A2C8F9X3</accession>
<protein>
    <recommendedName>
        <fullName evidence="8">Abasic site processing protein</fullName>
        <ecNumber evidence="8">3.4.-.-</ecNumber>
    </recommendedName>
</protein>
<dbReference type="Gene3D" id="3.90.1680.10">
    <property type="entry name" value="SOS response associated peptidase-like"/>
    <property type="match status" value="1"/>
</dbReference>
<evidence type="ECO:0000256" key="1">
    <source>
        <dbReference type="ARBA" id="ARBA00008136"/>
    </source>
</evidence>
<dbReference type="PANTHER" id="PTHR13604:SF0">
    <property type="entry name" value="ABASIC SITE PROCESSING PROTEIN HMCES"/>
    <property type="match status" value="1"/>
</dbReference>
<dbReference type="KEGG" id="pprf:DPRO_2536"/>
<evidence type="ECO:0000256" key="7">
    <source>
        <dbReference type="ARBA" id="ARBA00023239"/>
    </source>
</evidence>
<keyword evidence="7" id="KW-0456">Lyase</keyword>
<keyword evidence="4 8" id="KW-0378">Hydrolase</keyword>
<dbReference type="PANTHER" id="PTHR13604">
    <property type="entry name" value="DC12-RELATED"/>
    <property type="match status" value="1"/>
</dbReference>